<protein>
    <submittedName>
        <fullName evidence="2">Uncharacterized protein</fullName>
    </submittedName>
</protein>
<dbReference type="AlphaFoldDB" id="A0A3M2JMQ0"/>
<gene>
    <name evidence="2" type="ORF">EBM89_06750</name>
</gene>
<sequence length="275" mass="26338">MQAVVTSVVSSWWSVVASDGAVVTVGHDGRLLANTGSPSSGSAVVLDAQTSTVRTGATGPAQPTSTRTAPGTGAAPQTARTTGEVSGSVPGRPQAVLGAPAVPGGADLAGYEDHSVHVTGSGNLVAYDDANLVVDHVGPVNANTGDTDSGAINAVDVTGSVVVTGDVGGSDGADGEEPAEPEEPASGSAAGAVGSAAPPAESLPVVEGDGVDDRSVHVDGTRNVVSDEDTNVVVGGRGPVNAQVGDSDTGGTVAMAVHDSLLVTGCAAGTCGGEG</sequence>
<dbReference type="EMBL" id="RFFI01000027">
    <property type="protein sequence ID" value="RMI12873.1"/>
    <property type="molecule type" value="Genomic_DNA"/>
</dbReference>
<reference evidence="2 3" key="1">
    <citation type="submission" date="2018-10" db="EMBL/GenBank/DDBJ databases">
        <title>Isolation, diversity and antifungal activity of actinobacteria from wheat.</title>
        <authorList>
            <person name="Han C."/>
        </authorList>
    </citation>
    <scope>NUCLEOTIDE SEQUENCE [LARGE SCALE GENOMIC DNA]</scope>
    <source>
        <strain evidence="2 3">NEAU-YY56</strain>
    </source>
</reference>
<evidence type="ECO:0000313" key="2">
    <source>
        <dbReference type="EMBL" id="RMI12873.1"/>
    </source>
</evidence>
<proteinExistence type="predicted"/>
<keyword evidence="3" id="KW-1185">Reference proteome</keyword>
<name>A0A3M2JMQ0_9CELL</name>
<feature type="compositionally biased region" description="Low complexity" evidence="1">
    <location>
        <begin position="184"/>
        <end position="202"/>
    </location>
</feature>
<evidence type="ECO:0000256" key="1">
    <source>
        <dbReference type="SAM" id="MobiDB-lite"/>
    </source>
</evidence>
<evidence type="ECO:0000313" key="3">
    <source>
        <dbReference type="Proteomes" id="UP000269289"/>
    </source>
</evidence>
<feature type="region of interest" description="Disordered" evidence="1">
    <location>
        <begin position="52"/>
        <end position="93"/>
    </location>
</feature>
<dbReference type="Proteomes" id="UP000269289">
    <property type="component" value="Unassembled WGS sequence"/>
</dbReference>
<accession>A0A3M2JMQ0</accession>
<organism evidence="2 3">
    <name type="scientific">Cellulomonas triticagri</name>
    <dbReference type="NCBI Taxonomy" id="2483352"/>
    <lineage>
        <taxon>Bacteria</taxon>
        <taxon>Bacillati</taxon>
        <taxon>Actinomycetota</taxon>
        <taxon>Actinomycetes</taxon>
        <taxon>Micrococcales</taxon>
        <taxon>Cellulomonadaceae</taxon>
        <taxon>Cellulomonas</taxon>
    </lineage>
</organism>
<feature type="compositionally biased region" description="Acidic residues" evidence="1">
    <location>
        <begin position="173"/>
        <end position="183"/>
    </location>
</feature>
<feature type="compositionally biased region" description="Low complexity" evidence="1">
    <location>
        <begin position="63"/>
        <end position="83"/>
    </location>
</feature>
<feature type="region of interest" description="Disordered" evidence="1">
    <location>
        <begin position="165"/>
        <end position="217"/>
    </location>
</feature>
<comment type="caution">
    <text evidence="2">The sequence shown here is derived from an EMBL/GenBank/DDBJ whole genome shotgun (WGS) entry which is preliminary data.</text>
</comment>